<dbReference type="Pfam" id="PF00515">
    <property type="entry name" value="TPR_1"/>
    <property type="match status" value="1"/>
</dbReference>
<dbReference type="AlphaFoldDB" id="A0A0S2SPE6"/>
<dbReference type="PROSITE" id="PS50005">
    <property type="entry name" value="TPR"/>
    <property type="match status" value="1"/>
</dbReference>
<reference evidence="5 6" key="2">
    <citation type="journal article" date="2016" name="Genome Announc.">
        <title>Complete Genome Sequence of the Highly Virulent Aeromonas schubertii Strain WL1483, Isolated from Diseased Snakehead Fish (Channa argus) in China.</title>
        <authorList>
            <person name="Liu L."/>
            <person name="Li N."/>
            <person name="Zhang D."/>
            <person name="Fu X."/>
            <person name="Shi C."/>
            <person name="Lin Q."/>
            <person name="Hao G."/>
        </authorList>
    </citation>
    <scope>NUCLEOTIDE SEQUENCE [LARGE SCALE GENOMIC DNA]</scope>
    <source>
        <strain evidence="5 6">WL1483</strain>
    </source>
</reference>
<dbReference type="InterPro" id="IPR019734">
    <property type="entry name" value="TPR_rpt"/>
</dbReference>
<organism evidence="5 6">
    <name type="scientific">Aeromonas schubertii</name>
    <dbReference type="NCBI Taxonomy" id="652"/>
    <lineage>
        <taxon>Bacteria</taxon>
        <taxon>Pseudomonadati</taxon>
        <taxon>Pseudomonadota</taxon>
        <taxon>Gammaproteobacteria</taxon>
        <taxon>Aeromonadales</taxon>
        <taxon>Aeromonadaceae</taxon>
        <taxon>Aeromonas</taxon>
    </lineage>
</organism>
<dbReference type="InterPro" id="IPR036465">
    <property type="entry name" value="vWFA_dom_sf"/>
</dbReference>
<feature type="transmembrane region" description="Helical" evidence="3">
    <location>
        <begin position="12"/>
        <end position="30"/>
    </location>
</feature>
<dbReference type="KEGG" id="asr:WL1483_4207"/>
<evidence type="ECO:0000256" key="3">
    <source>
        <dbReference type="SAM" id="Phobius"/>
    </source>
</evidence>
<dbReference type="InterPro" id="IPR011990">
    <property type="entry name" value="TPR-like_helical_dom_sf"/>
</dbReference>
<evidence type="ECO:0000313" key="5">
    <source>
        <dbReference type="EMBL" id="ALP43626.1"/>
    </source>
</evidence>
<keyword evidence="3" id="KW-0472">Membrane</keyword>
<dbReference type="PANTHER" id="PTHR22550">
    <property type="entry name" value="SPORE GERMINATION PROTEIN"/>
    <property type="match status" value="1"/>
</dbReference>
<gene>
    <name evidence="5" type="ORF">WL1483_4207</name>
</gene>
<evidence type="ECO:0000313" key="6">
    <source>
        <dbReference type="Proteomes" id="UP000058114"/>
    </source>
</evidence>
<feature type="repeat" description="TPR" evidence="1">
    <location>
        <begin position="376"/>
        <end position="409"/>
    </location>
</feature>
<dbReference type="Pfam" id="PF13519">
    <property type="entry name" value="VWA_2"/>
    <property type="match status" value="1"/>
</dbReference>
<dbReference type="Proteomes" id="UP000058114">
    <property type="component" value="Chromosome"/>
</dbReference>
<dbReference type="PATRIC" id="fig|652.5.peg.2012"/>
<feature type="compositionally biased region" description="Low complexity" evidence="2">
    <location>
        <begin position="443"/>
        <end position="452"/>
    </location>
</feature>
<dbReference type="PANTHER" id="PTHR22550:SF14">
    <property type="entry name" value="VWFA DOMAIN-CONTAINING PROTEIN"/>
    <property type="match status" value="1"/>
</dbReference>
<dbReference type="InterPro" id="IPR050768">
    <property type="entry name" value="UPF0353/GerABKA_families"/>
</dbReference>
<dbReference type="Gene3D" id="3.40.50.410">
    <property type="entry name" value="von Willebrand factor, type A domain"/>
    <property type="match status" value="1"/>
</dbReference>
<keyword evidence="3" id="KW-0812">Transmembrane</keyword>
<reference evidence="6" key="1">
    <citation type="submission" date="2015-10" db="EMBL/GenBank/DDBJ databases">
        <title>Complete Genome Sequence of Aeromonas schubertii strain WL1483.</title>
        <authorList>
            <person name="Liu L."/>
        </authorList>
    </citation>
    <scope>NUCLEOTIDE SEQUENCE [LARGE SCALE GENOMIC DNA]</scope>
    <source>
        <strain evidence="6">WL1483</strain>
    </source>
</reference>
<evidence type="ECO:0000256" key="2">
    <source>
        <dbReference type="SAM" id="MobiDB-lite"/>
    </source>
</evidence>
<dbReference type="InterPro" id="IPR002035">
    <property type="entry name" value="VWF_A"/>
</dbReference>
<name>A0A0S2SPE6_9GAMM</name>
<feature type="region of interest" description="Disordered" evidence="2">
    <location>
        <begin position="422"/>
        <end position="476"/>
    </location>
</feature>
<evidence type="ECO:0000256" key="1">
    <source>
        <dbReference type="PROSITE-ProRule" id="PRU00339"/>
    </source>
</evidence>
<feature type="compositionally biased region" description="Basic and acidic residues" evidence="2">
    <location>
        <begin position="456"/>
        <end position="465"/>
    </location>
</feature>
<dbReference type="SUPFAM" id="SSF48452">
    <property type="entry name" value="TPR-like"/>
    <property type="match status" value="1"/>
</dbReference>
<sequence length="476" mass="52152">MAEAEILMNELTLLRPVWLLALIPWLLWWWRGRRHQPLLAPPLAHYLYGAQPAPRPWRPVAALLMIAALSGPALPRGELPMSGPPLDVWLLDLSASMLATDPAPDRATRARLLLQDLLAVEDGRRIALVLFAADAYLAMPPTQDREALSRLLPDLRPAVMPIQGSAPQRAVQLALDRLGQEHPTRLLLITDQITRDQQTAISQHWPCRRSLLAPRCEAPRLDILLLAGDKVAHLPPDQGRLTLPPPDRAAIAGLADSTGGRLMSSDRDPVLLTPLGEGVGHQLRTGWLELGPYLLLLLLPFSLLALRGVLWSLLLLPLLLLPLHAEPSRSALRLYEEGKYASAAQAFDDPIWRGNAWYRAKEYRRAAEAYAEAASATAHYNRGNALAHLGELEEAKAAYESALALEPDHADANYNLALLRRQPKSDPNGQAQAPDRPPPASAAPPAGASAPPVILLKERLRKLAERAPTPPAGEPW</sequence>
<accession>A0A0S2SPE6</accession>
<protein>
    <submittedName>
        <fullName evidence="5">von Willebrand factor type A domain-containing protein</fullName>
    </submittedName>
</protein>
<dbReference type="PROSITE" id="PS50293">
    <property type="entry name" value="TPR_REGION"/>
    <property type="match status" value="1"/>
</dbReference>
<keyword evidence="3" id="KW-1133">Transmembrane helix</keyword>
<keyword evidence="1" id="KW-0802">TPR repeat</keyword>
<proteinExistence type="predicted"/>
<dbReference type="EMBL" id="CP013067">
    <property type="protein sequence ID" value="ALP43626.1"/>
    <property type="molecule type" value="Genomic_DNA"/>
</dbReference>
<dbReference type="SUPFAM" id="SSF53300">
    <property type="entry name" value="vWA-like"/>
    <property type="match status" value="1"/>
</dbReference>
<feature type="domain" description="VWFA" evidence="4">
    <location>
        <begin position="89"/>
        <end position="192"/>
    </location>
</feature>
<dbReference type="Gene3D" id="1.25.40.10">
    <property type="entry name" value="Tetratricopeptide repeat domain"/>
    <property type="match status" value="1"/>
</dbReference>
<evidence type="ECO:0000259" key="4">
    <source>
        <dbReference type="Pfam" id="PF13519"/>
    </source>
</evidence>
<dbReference type="SMART" id="SM00028">
    <property type="entry name" value="TPR"/>
    <property type="match status" value="1"/>
</dbReference>